<feature type="compositionally biased region" description="Basic and acidic residues" evidence="1">
    <location>
        <begin position="71"/>
        <end position="85"/>
    </location>
</feature>
<reference evidence="4" key="1">
    <citation type="submission" date="2010-03" db="EMBL/GenBank/DDBJ databases">
        <title>The complete chromosome of Tsukamurella paurometabola DSM 20162.</title>
        <authorList>
            <consortium name="US DOE Joint Genome Institute (JGI-PGF)"/>
            <person name="Lucas S."/>
            <person name="Copeland A."/>
            <person name="Lapidus A."/>
            <person name="Glavina del Rio T."/>
            <person name="Dalin E."/>
            <person name="Tice H."/>
            <person name="Bruce D."/>
            <person name="Goodwin L."/>
            <person name="Pitluck S."/>
            <person name="Kyrpides N."/>
            <person name="Mavromatis K."/>
            <person name="Ivanova N."/>
            <person name="Mikhailova N."/>
            <person name="Munk A.C."/>
            <person name="Brettin T."/>
            <person name="Detter J.C."/>
            <person name="Tapia R."/>
            <person name="Han C."/>
            <person name="Larimer F."/>
            <person name="Land M."/>
            <person name="Hauser L."/>
            <person name="Markowitz V."/>
            <person name="Cheng J.-F."/>
            <person name="Hugenholtz P."/>
            <person name="Woyke T."/>
            <person name="Wu D."/>
            <person name="Jando M."/>
            <person name="Brambilla E."/>
            <person name="Klenk H.-P."/>
            <person name="Eisen J.A."/>
        </authorList>
    </citation>
    <scope>NUCLEOTIDE SEQUENCE [LARGE SCALE GENOMIC DNA]</scope>
    <source>
        <strain evidence="4">ATCC 8368 / DSM 20162 / CCUG 35730 / CIP 100753 / JCM 10117 / KCTC 9821 / NBRC 16120 / NCIMB 702349 / NCTC 13040</strain>
    </source>
</reference>
<feature type="region of interest" description="Disordered" evidence="1">
    <location>
        <begin position="71"/>
        <end position="92"/>
    </location>
</feature>
<dbReference type="HOGENOM" id="CLU_1805347_0_0_11"/>
<evidence type="ECO:0000256" key="2">
    <source>
        <dbReference type="SAM" id="SignalP"/>
    </source>
</evidence>
<keyword evidence="4" id="KW-1185">Reference proteome</keyword>
<protein>
    <recommendedName>
        <fullName evidence="5">LytR/CpsA/Psr regulator C-terminal domain-containing protein</fullName>
    </recommendedName>
</protein>
<dbReference type="STRING" id="521096.Tpau_3729"/>
<evidence type="ECO:0000313" key="4">
    <source>
        <dbReference type="Proteomes" id="UP000001213"/>
    </source>
</evidence>
<keyword evidence="2" id="KW-0732">Signal</keyword>
<proteinExistence type="predicted"/>
<gene>
    <name evidence="3" type="ordered locus">Tpau_3729</name>
</gene>
<dbReference type="EMBL" id="CP001966">
    <property type="protein sequence ID" value="ADG80307.1"/>
    <property type="molecule type" value="Genomic_DNA"/>
</dbReference>
<dbReference type="KEGG" id="tpr:Tpau_3729"/>
<evidence type="ECO:0008006" key="5">
    <source>
        <dbReference type="Google" id="ProtNLM"/>
    </source>
</evidence>
<name>D5UYK4_TSUPD</name>
<dbReference type="AlphaFoldDB" id="D5UYK4"/>
<reference evidence="3 4" key="2">
    <citation type="journal article" date="2011" name="Stand. Genomic Sci.">
        <title>Complete genome sequence of Tsukamurella paurometabola type strain (no. 33).</title>
        <authorList>
            <person name="Munk A.C."/>
            <person name="Lapidus A."/>
            <person name="Lucas S."/>
            <person name="Nolan M."/>
            <person name="Tice H."/>
            <person name="Cheng J.F."/>
            <person name="Del Rio T.G."/>
            <person name="Goodwin L."/>
            <person name="Pitluck S."/>
            <person name="Liolios K."/>
            <person name="Huntemann M."/>
            <person name="Ivanova N."/>
            <person name="Mavromatis K."/>
            <person name="Mikhailova N."/>
            <person name="Pati A."/>
            <person name="Chen A."/>
            <person name="Palaniappan K."/>
            <person name="Tapia R."/>
            <person name="Han C."/>
            <person name="Land M."/>
            <person name="Hauser L."/>
            <person name="Chang Y.J."/>
            <person name="Jeffries C.D."/>
            <person name="Brettin T."/>
            <person name="Yasawong M."/>
            <person name="Brambilla E.M."/>
            <person name="Rohde M."/>
            <person name="Sikorski J."/>
            <person name="Goker M."/>
            <person name="Detter J.C."/>
            <person name="Woyke T."/>
            <person name="Bristow J."/>
            <person name="Eisen J.A."/>
            <person name="Markowitz V."/>
            <person name="Hugenholtz P."/>
            <person name="Kyrpides N.C."/>
            <person name="Klenk H.P."/>
        </authorList>
    </citation>
    <scope>NUCLEOTIDE SEQUENCE [LARGE SCALE GENOMIC DNA]</scope>
    <source>
        <strain evidence="4">ATCC 8368 / DSM 20162 / CCUG 35730 / CIP 100753 / JCM 10117 / KCTC 9821 / NBRC 16120 / NCIMB 702349 / NCTC 13040</strain>
    </source>
</reference>
<organism evidence="3 4">
    <name type="scientific">Tsukamurella paurometabola (strain ATCC 8368 / DSM 20162 / CCUG 35730 / CIP 100753 / JCM 10117 / KCTC 9821 / NBRC 16120 / NCIMB 702349 / NCTC 13040)</name>
    <name type="common">Corynebacterium paurometabolum</name>
    <dbReference type="NCBI Taxonomy" id="521096"/>
    <lineage>
        <taxon>Bacteria</taxon>
        <taxon>Bacillati</taxon>
        <taxon>Actinomycetota</taxon>
        <taxon>Actinomycetes</taxon>
        <taxon>Mycobacteriales</taxon>
        <taxon>Tsukamurellaceae</taxon>
        <taxon>Tsukamurella</taxon>
    </lineage>
</organism>
<evidence type="ECO:0000256" key="1">
    <source>
        <dbReference type="SAM" id="MobiDB-lite"/>
    </source>
</evidence>
<feature type="signal peptide" evidence="2">
    <location>
        <begin position="1"/>
        <end position="21"/>
    </location>
</feature>
<evidence type="ECO:0000313" key="3">
    <source>
        <dbReference type="EMBL" id="ADG80307.1"/>
    </source>
</evidence>
<dbReference type="Proteomes" id="UP000001213">
    <property type="component" value="Chromosome"/>
</dbReference>
<sequence length="143" mass="14633">MILISLAILFAAIGVHGFATRDDDPQAALNAQEDKLNAQATGAAAAPAGEKGDKPVVCLIAVNRAPLGDATDRLTKAGMPPREDTDVWPARPAAPRATTVYFDEGGEDQAKTVSSVLPGSTTVARPDGLAACANSIAVAVVRK</sequence>
<accession>D5UYK4</accession>
<feature type="chain" id="PRO_5003077841" description="LytR/CpsA/Psr regulator C-terminal domain-containing protein" evidence="2">
    <location>
        <begin position="22"/>
        <end position="143"/>
    </location>
</feature>